<name>A0A3M3MK52_PSESX</name>
<evidence type="ECO:0000313" key="2">
    <source>
        <dbReference type="EMBL" id="MDH4623769.1"/>
    </source>
</evidence>
<keyword evidence="1" id="KW-0812">Transmembrane</keyword>
<protein>
    <submittedName>
        <fullName evidence="2">Zinc ribbon domain-containing protein</fullName>
    </submittedName>
</protein>
<evidence type="ECO:0000313" key="3">
    <source>
        <dbReference type="Proteomes" id="UP001162155"/>
    </source>
</evidence>
<proteinExistence type="predicted"/>
<gene>
    <name evidence="2" type="ORF">JW322_18865</name>
</gene>
<keyword evidence="1" id="KW-0472">Membrane</keyword>
<dbReference type="RefSeq" id="WP_057456609.1">
    <property type="nucleotide sequence ID" value="NZ_JAFFRY010000092.1"/>
</dbReference>
<sequence length="211" mass="22895">MPTTFRNSTNGHAETVGDAVWAGPLFLGVFYLAYRGLWAHVVFWLIFVGGIALLTGGPGILIALPIASIGYAIGIKSILESSYLKRGWIKSGSFDPGTINSLSERQCPLCAETIKKAAVKCKHCGAEVEKDASPSVQIITDGWAVRVECYSQEELAEAYSKINELDAPSLVPDGLVAVGGLFHEKSDAEVLRRNLSSRYRLESTIRYQSLS</sequence>
<comment type="caution">
    <text evidence="2">The sequence shown here is derived from an EMBL/GenBank/DDBJ whole genome shotgun (WGS) entry which is preliminary data.</text>
</comment>
<dbReference type="EMBL" id="JAFFRZ010000001">
    <property type="protein sequence ID" value="MDH4623769.1"/>
    <property type="molecule type" value="Genomic_DNA"/>
</dbReference>
<dbReference type="Proteomes" id="UP001162155">
    <property type="component" value="Unassembled WGS sequence"/>
</dbReference>
<dbReference type="AlphaFoldDB" id="A0A3M3MK52"/>
<accession>A0A3M3MK52</accession>
<evidence type="ECO:0000256" key="1">
    <source>
        <dbReference type="SAM" id="Phobius"/>
    </source>
</evidence>
<organism evidence="2 3">
    <name type="scientific">Pseudomonas syringae pv. papulans</name>
    <dbReference type="NCBI Taxonomy" id="83963"/>
    <lineage>
        <taxon>Bacteria</taxon>
        <taxon>Pseudomonadati</taxon>
        <taxon>Pseudomonadota</taxon>
        <taxon>Gammaproteobacteria</taxon>
        <taxon>Pseudomonadales</taxon>
        <taxon>Pseudomonadaceae</taxon>
        <taxon>Pseudomonas</taxon>
        <taxon>Pseudomonas syringae</taxon>
    </lineage>
</organism>
<reference evidence="2" key="1">
    <citation type="submission" date="2021-02" db="EMBL/GenBank/DDBJ databases">
        <title>Genome analysis of blister spot of apple pathogen from New York area.</title>
        <authorList>
            <person name="Kandel P."/>
            <person name="Hockett K.L."/>
            <person name="Santander R."/>
            <person name="Acimovic S."/>
        </authorList>
    </citation>
    <scope>NUCLEOTIDE SEQUENCE</scope>
    <source>
        <strain evidence="2">PSP1</strain>
    </source>
</reference>
<keyword evidence="1" id="KW-1133">Transmembrane helix</keyword>
<feature type="transmembrane region" description="Helical" evidence="1">
    <location>
        <begin position="37"/>
        <end position="54"/>
    </location>
</feature>